<dbReference type="AlphaFoldDB" id="A0A3S2XR23"/>
<gene>
    <name evidence="1" type="ORF">EOD73_12355</name>
</gene>
<keyword evidence="2" id="KW-1185">Reference proteome</keyword>
<name>A0A3S2XR23_9BURK</name>
<evidence type="ECO:0000313" key="2">
    <source>
        <dbReference type="Proteomes" id="UP000288587"/>
    </source>
</evidence>
<accession>A0A3S2XR23</accession>
<dbReference type="Proteomes" id="UP000288587">
    <property type="component" value="Unassembled WGS sequence"/>
</dbReference>
<protein>
    <submittedName>
        <fullName evidence="1">Uncharacterized protein</fullName>
    </submittedName>
</protein>
<dbReference type="RefSeq" id="WP_127683310.1">
    <property type="nucleotide sequence ID" value="NZ_SACM01000003.1"/>
</dbReference>
<proteinExistence type="predicted"/>
<dbReference type="EMBL" id="SACM01000003">
    <property type="protein sequence ID" value="RVT84908.1"/>
    <property type="molecule type" value="Genomic_DNA"/>
</dbReference>
<evidence type="ECO:0000313" key="1">
    <source>
        <dbReference type="EMBL" id="RVT84908.1"/>
    </source>
</evidence>
<comment type="caution">
    <text evidence="1">The sequence shown here is derived from an EMBL/GenBank/DDBJ whole genome shotgun (WGS) entry which is preliminary data.</text>
</comment>
<organism evidence="1 2">
    <name type="scientific">Inhella crocodyli</name>
    <dbReference type="NCBI Taxonomy" id="2499851"/>
    <lineage>
        <taxon>Bacteria</taxon>
        <taxon>Pseudomonadati</taxon>
        <taxon>Pseudomonadota</taxon>
        <taxon>Betaproteobacteria</taxon>
        <taxon>Burkholderiales</taxon>
        <taxon>Sphaerotilaceae</taxon>
        <taxon>Inhella</taxon>
    </lineage>
</organism>
<dbReference type="OrthoDB" id="8908248at2"/>
<sequence length="69" mass="7611">MNTLDEMRHLDLLSAAQHQEIAAWLRAHKTPAGILAMPPHLWRVVEAASLAMNLDADFTRPPALDADLA</sequence>
<reference evidence="1 2" key="1">
    <citation type="submission" date="2019-01" db="EMBL/GenBank/DDBJ databases">
        <authorList>
            <person name="Chen W.-M."/>
        </authorList>
    </citation>
    <scope>NUCLEOTIDE SEQUENCE [LARGE SCALE GENOMIC DNA]</scope>
    <source>
        <strain evidence="1 2">CCP-18</strain>
    </source>
</reference>